<proteinExistence type="predicted"/>
<dbReference type="EMBL" id="BLZA01000035">
    <property type="protein sequence ID" value="GHJ89032.1"/>
    <property type="molecule type" value="Genomic_DNA"/>
</dbReference>
<gene>
    <name evidence="1" type="ORF">NliqN6_5434</name>
</gene>
<sequence length="137" mass="15502">MTLPWDDSSDMRERALRDIGQGASEMMADLLGELWSRDEAPIRDALHSQPQKGELQAMSMSYVRLAQLQPTLMIQDNESPSEGDWEELQLQAVQDDGERAWFCFRAKIGGVHLVGKIYMGLRSVRHSHSLSLVFAIN</sequence>
<dbReference type="Proteomes" id="UP000620104">
    <property type="component" value="Unassembled WGS sequence"/>
</dbReference>
<accession>A0A8H3TXN6</accession>
<protein>
    <submittedName>
        <fullName evidence="1">Uncharacterized protein</fullName>
    </submittedName>
</protein>
<keyword evidence="2" id="KW-1185">Reference proteome</keyword>
<reference evidence="1" key="1">
    <citation type="submission" date="2020-07" db="EMBL/GenBank/DDBJ databases">
        <title>Draft Genome Sequence of a Deep-Sea Yeast, Naganishia (Cryptococcus) liquefaciens strain N6.</title>
        <authorList>
            <person name="Han Y.W."/>
            <person name="Kajitani R."/>
            <person name="Morimoto H."/>
            <person name="Parhat M."/>
            <person name="Tsubouchi H."/>
            <person name="Bakenova O."/>
            <person name="Ogata M."/>
            <person name="Argunhan B."/>
            <person name="Aoki R."/>
            <person name="Kajiwara S."/>
            <person name="Itoh T."/>
            <person name="Iwasaki H."/>
        </authorList>
    </citation>
    <scope>NUCLEOTIDE SEQUENCE</scope>
    <source>
        <strain evidence="1">N6</strain>
    </source>
</reference>
<comment type="caution">
    <text evidence="1">The sequence shown here is derived from an EMBL/GenBank/DDBJ whole genome shotgun (WGS) entry which is preliminary data.</text>
</comment>
<organism evidence="1 2">
    <name type="scientific">Naganishia liquefaciens</name>
    <dbReference type="NCBI Taxonomy" id="104408"/>
    <lineage>
        <taxon>Eukaryota</taxon>
        <taxon>Fungi</taxon>
        <taxon>Dikarya</taxon>
        <taxon>Basidiomycota</taxon>
        <taxon>Agaricomycotina</taxon>
        <taxon>Tremellomycetes</taxon>
        <taxon>Filobasidiales</taxon>
        <taxon>Filobasidiaceae</taxon>
        <taxon>Naganishia</taxon>
    </lineage>
</organism>
<evidence type="ECO:0000313" key="1">
    <source>
        <dbReference type="EMBL" id="GHJ89032.1"/>
    </source>
</evidence>
<name>A0A8H3TXN6_9TREE</name>
<dbReference type="AlphaFoldDB" id="A0A8H3TXN6"/>
<evidence type="ECO:0000313" key="2">
    <source>
        <dbReference type="Proteomes" id="UP000620104"/>
    </source>
</evidence>